<name>A0A8T1RV54_CARIL</name>
<dbReference type="PANTHER" id="PTHR31087:SF17">
    <property type="entry name" value="PROTEIN LURP-ONE-RELATED 14-RELATED"/>
    <property type="match status" value="1"/>
</dbReference>
<evidence type="ECO:0000313" key="1">
    <source>
        <dbReference type="EMBL" id="KAG6670323.1"/>
    </source>
</evidence>
<dbReference type="InterPro" id="IPR007612">
    <property type="entry name" value="LOR"/>
</dbReference>
<dbReference type="Proteomes" id="UP000811609">
    <property type="component" value="Chromosome 1"/>
</dbReference>
<protein>
    <submittedName>
        <fullName evidence="1">Uncharacterized protein</fullName>
    </submittedName>
</protein>
<keyword evidence="2" id="KW-1185">Reference proteome</keyword>
<proteinExistence type="predicted"/>
<dbReference type="Pfam" id="PF04525">
    <property type="entry name" value="LOR"/>
    <property type="match status" value="1"/>
</dbReference>
<gene>
    <name evidence="1" type="ORF">CIPAW_01G303600</name>
</gene>
<dbReference type="PANTHER" id="PTHR31087">
    <property type="match status" value="1"/>
</dbReference>
<accession>A0A8T1RV54</accession>
<organism evidence="1 2">
    <name type="scientific">Carya illinoinensis</name>
    <name type="common">Pecan</name>
    <dbReference type="NCBI Taxonomy" id="32201"/>
    <lineage>
        <taxon>Eukaryota</taxon>
        <taxon>Viridiplantae</taxon>
        <taxon>Streptophyta</taxon>
        <taxon>Embryophyta</taxon>
        <taxon>Tracheophyta</taxon>
        <taxon>Spermatophyta</taxon>
        <taxon>Magnoliopsida</taxon>
        <taxon>eudicotyledons</taxon>
        <taxon>Gunneridae</taxon>
        <taxon>Pentapetalae</taxon>
        <taxon>rosids</taxon>
        <taxon>fabids</taxon>
        <taxon>Fagales</taxon>
        <taxon>Juglandaceae</taxon>
        <taxon>Carya</taxon>
    </lineage>
</organism>
<dbReference type="AlphaFoldDB" id="A0A8T1RV54"/>
<evidence type="ECO:0000313" key="2">
    <source>
        <dbReference type="Proteomes" id="UP000811609"/>
    </source>
</evidence>
<comment type="caution">
    <text evidence="1">The sequence shown here is derived from an EMBL/GenBank/DDBJ whole genome shotgun (WGS) entry which is preliminary data.</text>
</comment>
<sequence length="87" mass="9823">MTQLHVFLASNIDKDICNFQVVGCCSSRSLRVYRGDTVIAELTHNFKRGSCCRSKECFRIKLYPGADDAFVVALKITLKTLNSRVYS</sequence>
<dbReference type="EMBL" id="CM031809">
    <property type="protein sequence ID" value="KAG6670323.1"/>
    <property type="molecule type" value="Genomic_DNA"/>
</dbReference>
<reference evidence="1" key="1">
    <citation type="submission" date="2020-12" db="EMBL/GenBank/DDBJ databases">
        <title>WGS assembly of Carya illinoinensis cv. Pawnee.</title>
        <authorList>
            <person name="Platts A."/>
            <person name="Shu S."/>
            <person name="Wright S."/>
            <person name="Barry K."/>
            <person name="Edger P."/>
            <person name="Pires J.C."/>
            <person name="Schmutz J."/>
        </authorList>
    </citation>
    <scope>NUCLEOTIDE SEQUENCE</scope>
    <source>
        <tissue evidence="1">Leaf</tissue>
    </source>
</reference>